<dbReference type="Proteomes" id="UP000467840">
    <property type="component" value="Chromosome 1"/>
</dbReference>
<feature type="domain" description="Wall-associated receptor kinase C-terminal" evidence="2">
    <location>
        <begin position="65"/>
        <end position="157"/>
    </location>
</feature>
<dbReference type="PANTHER" id="PTHR33138:SF54">
    <property type="entry name" value="OS01G0690900 PROTEIN"/>
    <property type="match status" value="1"/>
</dbReference>
<accession>A0A6A6LE22</accession>
<protein>
    <recommendedName>
        <fullName evidence="2">Wall-associated receptor kinase C-terminal domain-containing protein</fullName>
    </recommendedName>
</protein>
<evidence type="ECO:0000256" key="1">
    <source>
        <dbReference type="ARBA" id="ARBA00023180"/>
    </source>
</evidence>
<keyword evidence="1" id="KW-0325">Glycoprotein</keyword>
<keyword evidence="4" id="KW-1185">Reference proteome</keyword>
<proteinExistence type="predicted"/>
<dbReference type="Pfam" id="PF14380">
    <property type="entry name" value="WAK_assoc"/>
    <property type="match status" value="1"/>
</dbReference>
<sequence length="178" mass="19793">MIISRKDLSQDVCPPGVAEILNTTLNETLFSYVPEYENVSLFYNCSNEATMVPTPYKISCSVNGEQRDAFFATDWLLSKWNQDPSDCNIRVEVPVPKVDVEQLISGGTEALSKALREGFNVTYMFDTIPMCSECVHSGGICATNSSTFRFTCLCRDQPYPYNCPKAKGNNSKNSAHSD</sequence>
<evidence type="ECO:0000313" key="4">
    <source>
        <dbReference type="Proteomes" id="UP000467840"/>
    </source>
</evidence>
<comment type="caution">
    <text evidence="3">The sequence shown here is derived from an EMBL/GenBank/DDBJ whole genome shotgun (WGS) entry which is preliminary data.</text>
</comment>
<name>A0A6A6LE22_HEVBR</name>
<evidence type="ECO:0000313" key="3">
    <source>
        <dbReference type="EMBL" id="KAF2298538.1"/>
    </source>
</evidence>
<dbReference type="EMBL" id="JAAGAX010000011">
    <property type="protein sequence ID" value="KAF2298538.1"/>
    <property type="molecule type" value="Genomic_DNA"/>
</dbReference>
<gene>
    <name evidence="3" type="ORF">GH714_024029</name>
</gene>
<reference evidence="3 4" key="1">
    <citation type="journal article" date="2020" name="Mol. Plant">
        <title>The Chromosome-Based Rubber Tree Genome Provides New Insights into Spurge Genome Evolution and Rubber Biosynthesis.</title>
        <authorList>
            <person name="Liu J."/>
            <person name="Shi C."/>
            <person name="Shi C.C."/>
            <person name="Li W."/>
            <person name="Zhang Q.J."/>
            <person name="Zhang Y."/>
            <person name="Li K."/>
            <person name="Lu H.F."/>
            <person name="Shi C."/>
            <person name="Zhu S.T."/>
            <person name="Xiao Z.Y."/>
            <person name="Nan H."/>
            <person name="Yue Y."/>
            <person name="Zhu X.G."/>
            <person name="Wu Y."/>
            <person name="Hong X.N."/>
            <person name="Fan G.Y."/>
            <person name="Tong Y."/>
            <person name="Zhang D."/>
            <person name="Mao C.L."/>
            <person name="Liu Y.L."/>
            <person name="Hao S.J."/>
            <person name="Liu W.Q."/>
            <person name="Lv M.Q."/>
            <person name="Zhang H.B."/>
            <person name="Liu Y."/>
            <person name="Hu-Tang G.R."/>
            <person name="Wang J.P."/>
            <person name="Wang J.H."/>
            <person name="Sun Y.H."/>
            <person name="Ni S.B."/>
            <person name="Chen W.B."/>
            <person name="Zhang X.C."/>
            <person name="Jiao Y.N."/>
            <person name="Eichler E.E."/>
            <person name="Li G.H."/>
            <person name="Liu X."/>
            <person name="Gao L.Z."/>
        </authorList>
    </citation>
    <scope>NUCLEOTIDE SEQUENCE [LARGE SCALE GENOMIC DNA]</scope>
    <source>
        <strain evidence="4">cv. GT1</strain>
        <tissue evidence="3">Leaf</tissue>
    </source>
</reference>
<dbReference type="InterPro" id="IPR032872">
    <property type="entry name" value="WAK_assoc_C"/>
</dbReference>
<evidence type="ECO:0000259" key="2">
    <source>
        <dbReference type="Pfam" id="PF14380"/>
    </source>
</evidence>
<dbReference type="PANTHER" id="PTHR33138">
    <property type="entry name" value="OS01G0690200 PROTEIN"/>
    <property type="match status" value="1"/>
</dbReference>
<organism evidence="3 4">
    <name type="scientific">Hevea brasiliensis</name>
    <name type="common">Para rubber tree</name>
    <name type="synonym">Siphonia brasiliensis</name>
    <dbReference type="NCBI Taxonomy" id="3981"/>
    <lineage>
        <taxon>Eukaryota</taxon>
        <taxon>Viridiplantae</taxon>
        <taxon>Streptophyta</taxon>
        <taxon>Embryophyta</taxon>
        <taxon>Tracheophyta</taxon>
        <taxon>Spermatophyta</taxon>
        <taxon>Magnoliopsida</taxon>
        <taxon>eudicotyledons</taxon>
        <taxon>Gunneridae</taxon>
        <taxon>Pentapetalae</taxon>
        <taxon>rosids</taxon>
        <taxon>fabids</taxon>
        <taxon>Malpighiales</taxon>
        <taxon>Euphorbiaceae</taxon>
        <taxon>Crotonoideae</taxon>
        <taxon>Micrandreae</taxon>
        <taxon>Hevea</taxon>
    </lineage>
</organism>
<dbReference type="AlphaFoldDB" id="A0A6A6LE22"/>